<comment type="caution">
    <text evidence="1">The sequence shown here is derived from an EMBL/GenBank/DDBJ whole genome shotgun (WGS) entry which is preliminary data.</text>
</comment>
<accession>A0AAE4NRU1</accession>
<proteinExistence type="predicted"/>
<evidence type="ECO:0008006" key="3">
    <source>
        <dbReference type="Google" id="ProtNLM"/>
    </source>
</evidence>
<dbReference type="RefSeq" id="WP_315339604.1">
    <property type="nucleotide sequence ID" value="NZ_JAVDZE010000001.1"/>
</dbReference>
<evidence type="ECO:0000313" key="2">
    <source>
        <dbReference type="Proteomes" id="UP001245683"/>
    </source>
</evidence>
<dbReference type="Gene3D" id="3.40.50.300">
    <property type="entry name" value="P-loop containing nucleotide triphosphate hydrolases"/>
    <property type="match status" value="1"/>
</dbReference>
<gene>
    <name evidence="1" type="ORF">RBI02_01210</name>
</gene>
<dbReference type="SUPFAM" id="SSF52540">
    <property type="entry name" value="P-loop containing nucleoside triphosphate hydrolases"/>
    <property type="match status" value="1"/>
</dbReference>
<keyword evidence="2" id="KW-1185">Reference proteome</keyword>
<name>A0AAE4NRU1_9EURY</name>
<organism evidence="1 2">
    <name type="scientific">Thermococcus waiotapuensis</name>
    <dbReference type="NCBI Taxonomy" id="90909"/>
    <lineage>
        <taxon>Archaea</taxon>
        <taxon>Methanobacteriati</taxon>
        <taxon>Methanobacteriota</taxon>
        <taxon>Thermococci</taxon>
        <taxon>Thermococcales</taxon>
        <taxon>Thermococcaceae</taxon>
        <taxon>Thermococcus</taxon>
    </lineage>
</organism>
<protein>
    <recommendedName>
        <fullName evidence="3">CobQ/CobB/MinD/ParA nucleotide binding domain-containing protein</fullName>
    </recommendedName>
</protein>
<reference evidence="1 2" key="1">
    <citation type="submission" date="2023-08" db="EMBL/GenBank/DDBJ databases">
        <title>Draft genome sequence of Thermococcus waiotapuensis WT1T, a thermophilic sulphur-dependent archaeon from order Thermococcales.</title>
        <authorList>
            <person name="Manners S.H."/>
            <person name="Carere C.R."/>
            <person name="Dhami M.K."/>
            <person name="Dobson R.C.J."/>
            <person name="Stott M.B."/>
        </authorList>
    </citation>
    <scope>NUCLEOTIDE SEQUENCE [LARGE SCALE GENOMIC DNA]</scope>
    <source>
        <strain evidence="1 2">WT1</strain>
    </source>
</reference>
<dbReference type="Proteomes" id="UP001245683">
    <property type="component" value="Unassembled WGS sequence"/>
</dbReference>
<sequence>MGIVINKVREAKGDLDEVVGFIEDVVKAPVLGVISLDSNVPLASNYGTPVLAKFPRIQASKDLLELGENLATWIFGKKHHKKSKWSEYGHSIREALHGIIHWS</sequence>
<dbReference type="EMBL" id="JAVDZE010000001">
    <property type="protein sequence ID" value="MDV3103168.1"/>
    <property type="molecule type" value="Genomic_DNA"/>
</dbReference>
<evidence type="ECO:0000313" key="1">
    <source>
        <dbReference type="EMBL" id="MDV3103168.1"/>
    </source>
</evidence>
<dbReference type="InterPro" id="IPR027417">
    <property type="entry name" value="P-loop_NTPase"/>
</dbReference>
<dbReference type="AlphaFoldDB" id="A0AAE4NRU1"/>